<dbReference type="RefSeq" id="WP_084043378.1">
    <property type="nucleotide sequence ID" value="NZ_CP053228.1"/>
</dbReference>
<proteinExistence type="predicted"/>
<dbReference type="Pfam" id="PF13443">
    <property type="entry name" value="HTH_26"/>
    <property type="match status" value="1"/>
</dbReference>
<dbReference type="GO" id="GO:0003677">
    <property type="term" value="F:DNA binding"/>
    <property type="evidence" value="ECO:0007669"/>
    <property type="project" value="InterPro"/>
</dbReference>
<accession>A0A1V0QEI2</accession>
<dbReference type="Gene3D" id="1.10.260.40">
    <property type="entry name" value="lambda repressor-like DNA-binding domains"/>
    <property type="match status" value="1"/>
</dbReference>
<evidence type="ECO:0000313" key="2">
    <source>
        <dbReference type="EMBL" id="ARE64858.1"/>
    </source>
</evidence>
<feature type="domain" description="HTH cro/C1-type" evidence="1">
    <location>
        <begin position="5"/>
        <end position="59"/>
    </location>
</feature>
<keyword evidence="3" id="KW-1185">Reference proteome</keyword>
<gene>
    <name evidence="2" type="ORF">A4V09_23715</name>
</gene>
<dbReference type="KEGG" id="byl:A4V09_23715"/>
<evidence type="ECO:0000313" key="3">
    <source>
        <dbReference type="Proteomes" id="UP000092574"/>
    </source>
</evidence>
<dbReference type="CDD" id="cd00093">
    <property type="entry name" value="HTH_XRE"/>
    <property type="match status" value="1"/>
</dbReference>
<organism evidence="2 3">
    <name type="scientific">Blautia pseudococcoides</name>
    <dbReference type="NCBI Taxonomy" id="1796616"/>
    <lineage>
        <taxon>Bacteria</taxon>
        <taxon>Bacillati</taxon>
        <taxon>Bacillota</taxon>
        <taxon>Clostridia</taxon>
        <taxon>Lachnospirales</taxon>
        <taxon>Lachnospiraceae</taxon>
        <taxon>Blautia</taxon>
    </lineage>
</organism>
<dbReference type="InterPro" id="IPR010982">
    <property type="entry name" value="Lambda_DNA-bd_dom_sf"/>
</dbReference>
<dbReference type="PROSITE" id="PS50943">
    <property type="entry name" value="HTH_CROC1"/>
    <property type="match status" value="1"/>
</dbReference>
<sequence>MKILLQEIMRSKSLTVRQVSIMTGVPKSTIEDIANDRTFPRINTLESLAKGLNVRITDLFDSPYK</sequence>
<protein>
    <submittedName>
        <fullName evidence="2">Transcriptional regulator</fullName>
    </submittedName>
</protein>
<dbReference type="STRING" id="1796616.A4V09_23715"/>
<dbReference type="EMBL" id="CP015405">
    <property type="protein sequence ID" value="ARE64858.1"/>
    <property type="molecule type" value="Genomic_DNA"/>
</dbReference>
<reference evidence="2" key="1">
    <citation type="submission" date="2017-04" db="EMBL/GenBank/DDBJ databases">
        <title>Complete Genome Sequences of Twelve Strains of a Stable Defined Moderately Diverse Mouse Microbiota 2 (sDMDMm2).</title>
        <authorList>
            <person name="Uchimura Y."/>
            <person name="Wyss M."/>
            <person name="Brugiroux S."/>
            <person name="Limenitakis J.P."/>
            <person name="Stecher B."/>
            <person name="McCoy K.D."/>
            <person name="Macpherson A.J."/>
        </authorList>
    </citation>
    <scope>NUCLEOTIDE SEQUENCE</scope>
    <source>
        <strain evidence="2">YL58</strain>
    </source>
</reference>
<dbReference type="InterPro" id="IPR001387">
    <property type="entry name" value="Cro/C1-type_HTH"/>
</dbReference>
<name>A0A1V0QEI2_9FIRM</name>
<evidence type="ECO:0000259" key="1">
    <source>
        <dbReference type="PROSITE" id="PS50943"/>
    </source>
</evidence>
<dbReference type="SMART" id="SM00530">
    <property type="entry name" value="HTH_XRE"/>
    <property type="match status" value="1"/>
</dbReference>
<dbReference type="SUPFAM" id="SSF47413">
    <property type="entry name" value="lambda repressor-like DNA-binding domains"/>
    <property type="match status" value="1"/>
</dbReference>
<dbReference type="AlphaFoldDB" id="A0A1V0QEI2"/>
<dbReference type="Proteomes" id="UP000092574">
    <property type="component" value="Chromosome"/>
</dbReference>
<dbReference type="OrthoDB" id="2064541at2"/>